<evidence type="ECO:0000256" key="5">
    <source>
        <dbReference type="SAM" id="MobiDB-lite"/>
    </source>
</evidence>
<dbReference type="FunFam" id="1.10.10.60:FF:000141">
    <property type="entry name" value="TetR family transcriptional regulator"/>
    <property type="match status" value="1"/>
</dbReference>
<dbReference type="GO" id="GO:0003700">
    <property type="term" value="F:DNA-binding transcription factor activity"/>
    <property type="evidence" value="ECO:0007669"/>
    <property type="project" value="TreeGrafter"/>
</dbReference>
<dbReference type="RefSeq" id="WP_159431120.1">
    <property type="nucleotide sequence ID" value="NZ_FOOC01000006.1"/>
</dbReference>
<dbReference type="Pfam" id="PF00440">
    <property type="entry name" value="TetR_N"/>
    <property type="match status" value="1"/>
</dbReference>
<dbReference type="EMBL" id="FOOC01000006">
    <property type="protein sequence ID" value="SFF50775.1"/>
    <property type="molecule type" value="Genomic_DNA"/>
</dbReference>
<feature type="compositionally biased region" description="Basic residues" evidence="5">
    <location>
        <begin position="7"/>
        <end position="19"/>
    </location>
</feature>
<keyword evidence="1" id="KW-0805">Transcription regulation</keyword>
<evidence type="ECO:0000259" key="6">
    <source>
        <dbReference type="PROSITE" id="PS50977"/>
    </source>
</evidence>
<dbReference type="OrthoDB" id="63332at2"/>
<evidence type="ECO:0000313" key="8">
    <source>
        <dbReference type="Proteomes" id="UP000199771"/>
    </source>
</evidence>
<dbReference type="Pfam" id="PF21943">
    <property type="entry name" value="TetR_C_46"/>
    <property type="match status" value="1"/>
</dbReference>
<proteinExistence type="predicted"/>
<sequence length="229" mass="26151">MAGGKRTQVRRPLRGRSRLGTRGMPRDQRMEEMLHAAARVFARRGYHAASMDEIAREADISKPLLYRYYASKEGLYIALIERAGRHLMDDVARIRREPDPAYRLEQAIGALLGFVDRYRDLWRVLFNEVVGCDSPVSRSVQAFRAQMIAGACTTIAELIGDPTPAGRRAAEPLSYALFGAGEALSRWWLEHPEVPVERVRELFLAFSLPAFRHWRGQRERRNARCADAR</sequence>
<dbReference type="InterPro" id="IPR036271">
    <property type="entry name" value="Tet_transcr_reg_TetR-rel_C_sf"/>
</dbReference>
<feature type="domain" description="HTH tetR-type" evidence="6">
    <location>
        <begin position="27"/>
        <end position="87"/>
    </location>
</feature>
<dbReference type="AlphaFoldDB" id="A0A1I2J7R1"/>
<evidence type="ECO:0000256" key="2">
    <source>
        <dbReference type="ARBA" id="ARBA00023125"/>
    </source>
</evidence>
<dbReference type="Proteomes" id="UP000199771">
    <property type="component" value="Unassembled WGS sequence"/>
</dbReference>
<evidence type="ECO:0000313" key="7">
    <source>
        <dbReference type="EMBL" id="SFF50775.1"/>
    </source>
</evidence>
<evidence type="ECO:0000256" key="4">
    <source>
        <dbReference type="PROSITE-ProRule" id="PRU00335"/>
    </source>
</evidence>
<gene>
    <name evidence="7" type="ORF">SAMN04488120_10644</name>
</gene>
<dbReference type="GO" id="GO:0000976">
    <property type="term" value="F:transcription cis-regulatory region binding"/>
    <property type="evidence" value="ECO:0007669"/>
    <property type="project" value="TreeGrafter"/>
</dbReference>
<dbReference type="InterPro" id="IPR050109">
    <property type="entry name" value="HTH-type_TetR-like_transc_reg"/>
</dbReference>
<evidence type="ECO:0000256" key="3">
    <source>
        <dbReference type="ARBA" id="ARBA00023163"/>
    </source>
</evidence>
<keyword evidence="3" id="KW-0804">Transcription</keyword>
<accession>A0A1I2J7R1</accession>
<keyword evidence="8" id="KW-1185">Reference proteome</keyword>
<dbReference type="PRINTS" id="PR00455">
    <property type="entry name" value="HTHTETR"/>
</dbReference>
<name>A0A1I2J7R1_9GAMM</name>
<dbReference type="PANTHER" id="PTHR30055:SF146">
    <property type="entry name" value="HTH-TYPE TRANSCRIPTIONAL DUAL REGULATOR CECR"/>
    <property type="match status" value="1"/>
</dbReference>
<dbReference type="PROSITE" id="PS50977">
    <property type="entry name" value="HTH_TETR_2"/>
    <property type="match status" value="1"/>
</dbReference>
<feature type="region of interest" description="Disordered" evidence="5">
    <location>
        <begin position="1"/>
        <end position="23"/>
    </location>
</feature>
<reference evidence="7 8" key="1">
    <citation type="submission" date="2016-10" db="EMBL/GenBank/DDBJ databases">
        <authorList>
            <person name="de Groot N.N."/>
        </authorList>
    </citation>
    <scope>NUCLEOTIDE SEQUENCE [LARGE SCALE GENOMIC DNA]</scope>
    <source>
        <strain evidence="7 8">DSM 23609</strain>
    </source>
</reference>
<dbReference type="SUPFAM" id="SSF48498">
    <property type="entry name" value="Tetracyclin repressor-like, C-terminal domain"/>
    <property type="match status" value="1"/>
</dbReference>
<dbReference type="SUPFAM" id="SSF46689">
    <property type="entry name" value="Homeodomain-like"/>
    <property type="match status" value="1"/>
</dbReference>
<evidence type="ECO:0000256" key="1">
    <source>
        <dbReference type="ARBA" id="ARBA00023015"/>
    </source>
</evidence>
<keyword evidence="2 4" id="KW-0238">DNA-binding</keyword>
<dbReference type="InterPro" id="IPR009057">
    <property type="entry name" value="Homeodomain-like_sf"/>
</dbReference>
<organism evidence="7 8">
    <name type="scientific">Fontimonas thermophila</name>
    <dbReference type="NCBI Taxonomy" id="1076937"/>
    <lineage>
        <taxon>Bacteria</taxon>
        <taxon>Pseudomonadati</taxon>
        <taxon>Pseudomonadota</taxon>
        <taxon>Gammaproteobacteria</taxon>
        <taxon>Nevskiales</taxon>
        <taxon>Nevskiaceae</taxon>
        <taxon>Fontimonas</taxon>
    </lineage>
</organism>
<dbReference type="STRING" id="1076937.SAMN04488120_10644"/>
<dbReference type="PANTHER" id="PTHR30055">
    <property type="entry name" value="HTH-TYPE TRANSCRIPTIONAL REGULATOR RUTR"/>
    <property type="match status" value="1"/>
</dbReference>
<feature type="DNA-binding region" description="H-T-H motif" evidence="4">
    <location>
        <begin position="50"/>
        <end position="69"/>
    </location>
</feature>
<dbReference type="InterPro" id="IPR054129">
    <property type="entry name" value="DesT_TetR_C"/>
</dbReference>
<dbReference type="Gene3D" id="1.10.357.10">
    <property type="entry name" value="Tetracycline Repressor, domain 2"/>
    <property type="match status" value="1"/>
</dbReference>
<protein>
    <submittedName>
        <fullName evidence="7">Transcriptional regulator, TetR family</fullName>
    </submittedName>
</protein>
<dbReference type="InterPro" id="IPR001647">
    <property type="entry name" value="HTH_TetR"/>
</dbReference>